<accession>A0A1I4V0H7</accession>
<name>A0A1I4V0H7_9GAMM</name>
<dbReference type="Proteomes" id="UP000198575">
    <property type="component" value="Unassembled WGS sequence"/>
</dbReference>
<feature type="compositionally biased region" description="Basic residues" evidence="1">
    <location>
        <begin position="90"/>
        <end position="102"/>
    </location>
</feature>
<evidence type="ECO:0000313" key="3">
    <source>
        <dbReference type="EMBL" id="SFM94767.1"/>
    </source>
</evidence>
<proteinExistence type="predicted"/>
<sequence length="288" mass="31807">MTLLPIAVGMSKTPRGVVDPALDRFERVRRWAAALLTALIHGLFALFLMSPPAPTSMTTPQGQADGRSMEVTLIDESISLPPPEPEPMHRKPVRPKKPKRSRAIAPIPPTPVVQSTLPMPAPMADISDTPPEPPTPEPEPTDTARETEERPVIPFGRQPSVRQDDNARANAALAAKLGSRRGRSNKAAPAGTNMGVDGFHVYYDLADEDRLRAWRKQGMTELFLPMPGTLRLMVCPLEVALRRGSSECRMVEMDSPELRFIGDAREVIDVQRVYHRGDEVWSGPGDYR</sequence>
<protein>
    <submittedName>
        <fullName evidence="3">Uncharacterized protein</fullName>
    </submittedName>
</protein>
<keyword evidence="2" id="KW-1133">Transmembrane helix</keyword>
<feature type="compositionally biased region" description="Basic and acidic residues" evidence="1">
    <location>
        <begin position="142"/>
        <end position="151"/>
    </location>
</feature>
<keyword evidence="2" id="KW-0812">Transmembrane</keyword>
<dbReference type="AlphaFoldDB" id="A0A1I4V0H7"/>
<reference evidence="3 4" key="1">
    <citation type="submission" date="2016-10" db="EMBL/GenBank/DDBJ databases">
        <authorList>
            <person name="de Groot N.N."/>
        </authorList>
    </citation>
    <scope>NUCLEOTIDE SEQUENCE [LARGE SCALE GENOMIC DNA]</scope>
    <source>
        <strain evidence="3 4">CGMCC 1.7659</strain>
    </source>
</reference>
<evidence type="ECO:0000256" key="2">
    <source>
        <dbReference type="SAM" id="Phobius"/>
    </source>
</evidence>
<evidence type="ECO:0000256" key="1">
    <source>
        <dbReference type="SAM" id="MobiDB-lite"/>
    </source>
</evidence>
<gene>
    <name evidence="3" type="ORF">SAMN05216289_1014</name>
</gene>
<keyword evidence="4" id="KW-1185">Reference proteome</keyword>
<organism evidence="3 4">
    <name type="scientific">Dokdonella immobilis</name>
    <dbReference type="NCBI Taxonomy" id="578942"/>
    <lineage>
        <taxon>Bacteria</taxon>
        <taxon>Pseudomonadati</taxon>
        <taxon>Pseudomonadota</taxon>
        <taxon>Gammaproteobacteria</taxon>
        <taxon>Lysobacterales</taxon>
        <taxon>Rhodanobacteraceae</taxon>
        <taxon>Dokdonella</taxon>
    </lineage>
</organism>
<dbReference type="EMBL" id="FOVF01000001">
    <property type="protein sequence ID" value="SFM94767.1"/>
    <property type="molecule type" value="Genomic_DNA"/>
</dbReference>
<feature type="region of interest" description="Disordered" evidence="1">
    <location>
        <begin position="77"/>
        <end position="166"/>
    </location>
</feature>
<keyword evidence="2" id="KW-0472">Membrane</keyword>
<feature type="transmembrane region" description="Helical" evidence="2">
    <location>
        <begin position="31"/>
        <end position="49"/>
    </location>
</feature>
<evidence type="ECO:0000313" key="4">
    <source>
        <dbReference type="Proteomes" id="UP000198575"/>
    </source>
</evidence>